<dbReference type="Proteomes" id="UP001195483">
    <property type="component" value="Unassembled WGS sequence"/>
</dbReference>
<organism evidence="2 3">
    <name type="scientific">Potamilus streckersoni</name>
    <dbReference type="NCBI Taxonomy" id="2493646"/>
    <lineage>
        <taxon>Eukaryota</taxon>
        <taxon>Metazoa</taxon>
        <taxon>Spiralia</taxon>
        <taxon>Lophotrochozoa</taxon>
        <taxon>Mollusca</taxon>
        <taxon>Bivalvia</taxon>
        <taxon>Autobranchia</taxon>
        <taxon>Heteroconchia</taxon>
        <taxon>Palaeoheterodonta</taxon>
        <taxon>Unionida</taxon>
        <taxon>Unionoidea</taxon>
        <taxon>Unionidae</taxon>
        <taxon>Ambleminae</taxon>
        <taxon>Lampsilini</taxon>
        <taxon>Potamilus</taxon>
    </lineage>
</organism>
<dbReference type="GO" id="GO:0006779">
    <property type="term" value="P:porphyrin-containing compound biosynthetic process"/>
    <property type="evidence" value="ECO:0007669"/>
    <property type="project" value="TreeGrafter"/>
</dbReference>
<protein>
    <recommendedName>
        <fullName evidence="1">HemN C-terminal domain-containing protein</fullName>
    </recommendedName>
</protein>
<feature type="domain" description="HemN C-terminal" evidence="1">
    <location>
        <begin position="50"/>
        <end position="119"/>
    </location>
</feature>
<name>A0AAE0TBZ7_9BIVA</name>
<dbReference type="PANTHER" id="PTHR13932">
    <property type="entry name" value="COPROPORPHYRINIGEN III OXIDASE"/>
    <property type="match status" value="1"/>
</dbReference>
<reference evidence="2" key="3">
    <citation type="submission" date="2023-05" db="EMBL/GenBank/DDBJ databases">
        <authorList>
            <person name="Smith C.H."/>
        </authorList>
    </citation>
    <scope>NUCLEOTIDE SEQUENCE</scope>
    <source>
        <strain evidence="2">CHS0354</strain>
        <tissue evidence="2">Mantle</tissue>
    </source>
</reference>
<dbReference type="SUPFAM" id="SSF102114">
    <property type="entry name" value="Radical SAM enzymes"/>
    <property type="match status" value="1"/>
</dbReference>
<comment type="caution">
    <text evidence="2">The sequence shown here is derived from an EMBL/GenBank/DDBJ whole genome shotgun (WGS) entry which is preliminary data.</text>
</comment>
<keyword evidence="3" id="KW-1185">Reference proteome</keyword>
<dbReference type="GO" id="GO:0051539">
    <property type="term" value="F:4 iron, 4 sulfur cluster binding"/>
    <property type="evidence" value="ECO:0007669"/>
    <property type="project" value="TreeGrafter"/>
</dbReference>
<dbReference type="AlphaFoldDB" id="A0AAE0TBZ7"/>
<dbReference type="Pfam" id="PF06969">
    <property type="entry name" value="HemN_C"/>
    <property type="match status" value="1"/>
</dbReference>
<dbReference type="EMBL" id="JAEAOA010002063">
    <property type="protein sequence ID" value="KAK3607436.1"/>
    <property type="molecule type" value="Genomic_DNA"/>
</dbReference>
<evidence type="ECO:0000259" key="1">
    <source>
        <dbReference type="Pfam" id="PF06969"/>
    </source>
</evidence>
<gene>
    <name evidence="2" type="ORF">CHS0354_035135</name>
</gene>
<dbReference type="InterPro" id="IPR010723">
    <property type="entry name" value="HemN_C"/>
</dbReference>
<dbReference type="GO" id="GO:0005739">
    <property type="term" value="C:mitochondrion"/>
    <property type="evidence" value="ECO:0007669"/>
    <property type="project" value="TreeGrafter"/>
</dbReference>
<reference evidence="2" key="2">
    <citation type="journal article" date="2021" name="Genome Biol. Evol.">
        <title>Developing a high-quality reference genome for a parasitic bivalve with doubly uniparental inheritance (Bivalvia: Unionida).</title>
        <authorList>
            <person name="Smith C.H."/>
        </authorList>
    </citation>
    <scope>NUCLEOTIDE SEQUENCE</scope>
    <source>
        <strain evidence="2">CHS0354</strain>
        <tissue evidence="2">Mantle</tissue>
    </source>
</reference>
<proteinExistence type="predicted"/>
<evidence type="ECO:0000313" key="2">
    <source>
        <dbReference type="EMBL" id="KAK3607436.1"/>
    </source>
</evidence>
<accession>A0AAE0TBZ7</accession>
<dbReference type="InterPro" id="IPR034505">
    <property type="entry name" value="Coproporphyrinogen-III_oxidase"/>
</dbReference>
<sequence length="139" mass="15509">DLTEMTSAHGRFSIQDGCGPREARIQTLLPDAWMTEVEKLGHGTRKSDPLSSQQRLEEMVILGLRTIEGIPSSRWNRLSRNHDLISIFGNSEKVKSMVENNLLHLDDSGLRASSQGLMVLDSIVAQLLNVLEKNITEIT</sequence>
<dbReference type="InterPro" id="IPR058240">
    <property type="entry name" value="rSAM_sf"/>
</dbReference>
<feature type="non-terminal residue" evidence="2">
    <location>
        <position position="139"/>
    </location>
</feature>
<evidence type="ECO:0000313" key="3">
    <source>
        <dbReference type="Proteomes" id="UP001195483"/>
    </source>
</evidence>
<reference evidence="2" key="1">
    <citation type="journal article" date="2021" name="Genome Biol. Evol.">
        <title>A High-Quality Reference Genome for a Parasitic Bivalve with Doubly Uniparental Inheritance (Bivalvia: Unionida).</title>
        <authorList>
            <person name="Smith C.H."/>
        </authorList>
    </citation>
    <scope>NUCLEOTIDE SEQUENCE</scope>
    <source>
        <strain evidence="2">CHS0354</strain>
    </source>
</reference>
<dbReference type="PANTHER" id="PTHR13932:SF5">
    <property type="entry name" value="RADICAL S-ADENOSYL METHIONINE DOMAIN-CONTAINING PROTEIN 1, MITOCHONDRIAL"/>
    <property type="match status" value="1"/>
</dbReference>